<dbReference type="EC" id="3.8.1.2" evidence="3"/>
<reference evidence="4 5" key="1">
    <citation type="submission" date="2019-03" db="EMBL/GenBank/DDBJ databases">
        <title>Genomic Encyclopedia of Type Strains, Phase IV (KMG-IV): sequencing the most valuable type-strain genomes for metagenomic binning, comparative biology and taxonomic classification.</title>
        <authorList>
            <person name="Goeker M."/>
        </authorList>
    </citation>
    <scope>NUCLEOTIDE SEQUENCE [LARGE SCALE GENOMIC DNA]</scope>
    <source>
        <strain evidence="4 5">DSM 25903</strain>
    </source>
</reference>
<protein>
    <recommendedName>
        <fullName evidence="3">(S)-2-haloacid dehalogenase</fullName>
        <ecNumber evidence="3">3.8.1.2</ecNumber>
    </recommendedName>
    <alternativeName>
        <fullName evidence="3">2-haloalkanoic acid dehalogenase</fullName>
    </alternativeName>
    <alternativeName>
        <fullName evidence="3">Halocarboxylic acid halidohydrolase</fullName>
    </alternativeName>
    <alternativeName>
        <fullName evidence="3">L-2-haloacid dehalogenase</fullName>
    </alternativeName>
</protein>
<evidence type="ECO:0000313" key="5">
    <source>
        <dbReference type="Proteomes" id="UP000295122"/>
    </source>
</evidence>
<accession>A0A4R7C850</accession>
<dbReference type="InterPro" id="IPR006328">
    <property type="entry name" value="2-HAD"/>
</dbReference>
<comment type="catalytic activity">
    <reaction evidence="3">
        <text>an (S)-2-haloacid + H2O = a (2R)-2-hydroxycarboxylate + a halide anion + H(+)</text>
        <dbReference type="Rhea" id="RHEA:11192"/>
        <dbReference type="ChEBI" id="CHEBI:15377"/>
        <dbReference type="ChEBI" id="CHEBI:15378"/>
        <dbReference type="ChEBI" id="CHEBI:16042"/>
        <dbReference type="ChEBI" id="CHEBI:58314"/>
        <dbReference type="ChEBI" id="CHEBI:137405"/>
        <dbReference type="EC" id="3.8.1.2"/>
    </reaction>
</comment>
<dbReference type="Pfam" id="PF00702">
    <property type="entry name" value="Hydrolase"/>
    <property type="match status" value="1"/>
</dbReference>
<gene>
    <name evidence="4" type="ORF">EV668_0717</name>
</gene>
<dbReference type="CDD" id="cd02588">
    <property type="entry name" value="HAD_L2-DEX"/>
    <property type="match status" value="1"/>
</dbReference>
<evidence type="ECO:0000313" key="4">
    <source>
        <dbReference type="EMBL" id="TDR93455.1"/>
    </source>
</evidence>
<dbReference type="InterPro" id="IPR036412">
    <property type="entry name" value="HAD-like_sf"/>
</dbReference>
<dbReference type="Proteomes" id="UP000295122">
    <property type="component" value="Unassembled WGS sequence"/>
</dbReference>
<dbReference type="Gene3D" id="3.40.50.1000">
    <property type="entry name" value="HAD superfamily/HAD-like"/>
    <property type="match status" value="1"/>
</dbReference>
<dbReference type="NCBIfam" id="TIGR01428">
    <property type="entry name" value="HAD_type_II"/>
    <property type="match status" value="1"/>
</dbReference>
<evidence type="ECO:0000256" key="3">
    <source>
        <dbReference type="RuleBase" id="RU368077"/>
    </source>
</evidence>
<evidence type="ECO:0000256" key="2">
    <source>
        <dbReference type="ARBA" id="ARBA00022801"/>
    </source>
</evidence>
<organism evidence="4 5">
    <name type="scientific">Enterovirga rhinocerotis</name>
    <dbReference type="NCBI Taxonomy" id="1339210"/>
    <lineage>
        <taxon>Bacteria</taxon>
        <taxon>Pseudomonadati</taxon>
        <taxon>Pseudomonadota</taxon>
        <taxon>Alphaproteobacteria</taxon>
        <taxon>Hyphomicrobiales</taxon>
        <taxon>Methylobacteriaceae</taxon>
        <taxon>Enterovirga</taxon>
    </lineage>
</organism>
<dbReference type="Gene3D" id="1.10.150.240">
    <property type="entry name" value="Putative phosphatase, domain 2"/>
    <property type="match status" value="1"/>
</dbReference>
<dbReference type="InterPro" id="IPR051540">
    <property type="entry name" value="S-2-haloacid_dehalogenase"/>
</dbReference>
<dbReference type="NCBIfam" id="TIGR01493">
    <property type="entry name" value="HAD-SF-IA-v2"/>
    <property type="match status" value="1"/>
</dbReference>
<keyword evidence="5" id="KW-1185">Reference proteome</keyword>
<comment type="caution">
    <text evidence="4">The sequence shown here is derived from an EMBL/GenBank/DDBJ whole genome shotgun (WGS) entry which is preliminary data.</text>
</comment>
<dbReference type="SFLD" id="SFLDS00003">
    <property type="entry name" value="Haloacid_Dehalogenase"/>
    <property type="match status" value="1"/>
</dbReference>
<dbReference type="PANTHER" id="PTHR43316">
    <property type="entry name" value="HYDROLASE, HALOACID DELAHOGENASE-RELATED"/>
    <property type="match status" value="1"/>
</dbReference>
<dbReference type="GO" id="GO:0018784">
    <property type="term" value="F:(S)-2-haloacid dehalogenase activity"/>
    <property type="evidence" value="ECO:0007669"/>
    <property type="project" value="UniProtKB-UniRule"/>
</dbReference>
<dbReference type="InterPro" id="IPR023198">
    <property type="entry name" value="PGP-like_dom2"/>
</dbReference>
<evidence type="ECO:0000256" key="1">
    <source>
        <dbReference type="ARBA" id="ARBA00008106"/>
    </source>
</evidence>
<dbReference type="InterPro" id="IPR023214">
    <property type="entry name" value="HAD_sf"/>
</dbReference>
<dbReference type="InterPro" id="IPR006439">
    <property type="entry name" value="HAD-SF_hydro_IA"/>
</dbReference>
<sequence length="249" mass="27414">MQAVRSATHPSAAGHAVRALLFDTFGTVVDWRAGIVREVAPFLSRHGISGRAEDFADGWRERYQPAMQRVRAGERSFVRLDVIHRENLEDLLVAWGAEPGELPAGELDDLTRAWHRLDPWPDAIEGLRRLRERFVVAPLSNGNIALLTNMAKRAGLPWDCILGAEVVRAYKPDPRAYLDTAEVLGLAPSECMMVAAHNDDLAAAASVGLRTAFVRRPTEHGPTQATDLEPTGAWDHVVSDFVELAASLR</sequence>
<keyword evidence="2 3" id="KW-0378">Hydrolase</keyword>
<proteinExistence type="inferred from homology"/>
<comment type="similarity">
    <text evidence="1 3">Belongs to the HAD-like hydrolase superfamily. S-2-haloalkanoic acid dehalogenase family.</text>
</comment>
<dbReference type="SFLD" id="SFLDG01129">
    <property type="entry name" value="C1.5:_HAD__Beta-PGM__Phosphata"/>
    <property type="match status" value="1"/>
</dbReference>
<dbReference type="PRINTS" id="PR00413">
    <property type="entry name" value="HADHALOGNASE"/>
</dbReference>
<dbReference type="PANTHER" id="PTHR43316:SF3">
    <property type="entry name" value="HALOACID DEHALOGENASE, TYPE II (AFU_ORTHOLOGUE AFUA_2G07750)-RELATED"/>
    <property type="match status" value="1"/>
</dbReference>
<name>A0A4R7C850_9HYPH</name>
<dbReference type="EMBL" id="SNZR01000011">
    <property type="protein sequence ID" value="TDR93455.1"/>
    <property type="molecule type" value="Genomic_DNA"/>
</dbReference>
<dbReference type="SUPFAM" id="SSF56784">
    <property type="entry name" value="HAD-like"/>
    <property type="match status" value="1"/>
</dbReference>
<comment type="function">
    <text evidence="3">Catalyzes the hydrolytic dehalogenation of small (S)-2-haloalkanoic acids to yield the corresponding (R)-2-hydroxyalkanoic acids.</text>
</comment>
<dbReference type="AlphaFoldDB" id="A0A4R7C850"/>